<evidence type="ECO:0000313" key="2">
    <source>
        <dbReference type="Proteomes" id="UP000004994"/>
    </source>
</evidence>
<dbReference type="EnsemblPlants" id="Solyc11g022500.1.1">
    <property type="protein sequence ID" value="Solyc11g022500.1.1.1"/>
    <property type="gene ID" value="Solyc11g022500.1"/>
</dbReference>
<dbReference type="InParanoid" id="A0A3Q7IUE8"/>
<proteinExistence type="predicted"/>
<accession>A0A3Q7IUE8</accession>
<reference evidence="1" key="2">
    <citation type="submission" date="2019-01" db="UniProtKB">
        <authorList>
            <consortium name="EnsemblPlants"/>
        </authorList>
    </citation>
    <scope>IDENTIFICATION</scope>
    <source>
        <strain evidence="1">cv. Heinz 1706</strain>
    </source>
</reference>
<sequence length="80" mass="9091">MEPIMHLPYHLKRVSMATSKAFTKSSQVRWESCSSTIYFLAIAKTFTKLGIMPIIKETYRGPSLQALIKTQYTLTPSGTY</sequence>
<dbReference type="Proteomes" id="UP000004994">
    <property type="component" value="Chromosome 11"/>
</dbReference>
<dbReference type="Gramene" id="Solyc11g022500.1.1">
    <property type="protein sequence ID" value="Solyc11g022500.1.1.1"/>
    <property type="gene ID" value="Solyc11g022500.1"/>
</dbReference>
<name>A0A3Q7IUE8_SOLLC</name>
<evidence type="ECO:0000313" key="1">
    <source>
        <dbReference type="EnsemblPlants" id="Solyc11g022500.1.1.1"/>
    </source>
</evidence>
<keyword evidence="2" id="KW-1185">Reference proteome</keyword>
<dbReference type="PaxDb" id="4081-Solyc11g022500.1.1"/>
<dbReference type="AlphaFoldDB" id="A0A3Q7IUE8"/>
<protein>
    <submittedName>
        <fullName evidence="1">Uncharacterized protein</fullName>
    </submittedName>
</protein>
<organism evidence="1">
    <name type="scientific">Solanum lycopersicum</name>
    <name type="common">Tomato</name>
    <name type="synonym">Lycopersicon esculentum</name>
    <dbReference type="NCBI Taxonomy" id="4081"/>
    <lineage>
        <taxon>Eukaryota</taxon>
        <taxon>Viridiplantae</taxon>
        <taxon>Streptophyta</taxon>
        <taxon>Embryophyta</taxon>
        <taxon>Tracheophyta</taxon>
        <taxon>Spermatophyta</taxon>
        <taxon>Magnoliopsida</taxon>
        <taxon>eudicotyledons</taxon>
        <taxon>Gunneridae</taxon>
        <taxon>Pentapetalae</taxon>
        <taxon>asterids</taxon>
        <taxon>lamiids</taxon>
        <taxon>Solanales</taxon>
        <taxon>Solanaceae</taxon>
        <taxon>Solanoideae</taxon>
        <taxon>Solaneae</taxon>
        <taxon>Solanum</taxon>
        <taxon>Solanum subgen. Lycopersicon</taxon>
    </lineage>
</organism>
<reference evidence="1" key="1">
    <citation type="journal article" date="2012" name="Nature">
        <title>The tomato genome sequence provides insights into fleshy fruit evolution.</title>
        <authorList>
            <consortium name="Tomato Genome Consortium"/>
        </authorList>
    </citation>
    <scope>NUCLEOTIDE SEQUENCE [LARGE SCALE GENOMIC DNA]</scope>
    <source>
        <strain evidence="1">cv. Heinz 1706</strain>
    </source>
</reference>